<gene>
    <name evidence="2" type="ORF">M9Y10_042346</name>
</gene>
<protein>
    <submittedName>
        <fullName evidence="2">Uncharacterized protein</fullName>
    </submittedName>
</protein>
<dbReference type="EMBL" id="JAPFFF010000078">
    <property type="protein sequence ID" value="KAK8835632.1"/>
    <property type="molecule type" value="Genomic_DNA"/>
</dbReference>
<keyword evidence="1" id="KW-1133">Transmembrane helix</keyword>
<keyword evidence="1" id="KW-0472">Membrane</keyword>
<keyword evidence="3" id="KW-1185">Reference proteome</keyword>
<sequence>MSPLYTINSNSYFKTTYLCNSKFIRFYSNVLYSNTDFQSSIVKNNAFIQTFSTPLVFTDGDTYEGVCLADGSKCCFSKTYNFQKNTAIKGQTVSQEDFPNNWNGKHPIFVNDLCGPIQISECTFKNCGSTSDFGGGLLVEANLEVILHHCVFDSCYSKRHGAGGAIGKRMSYDEKFNEPGLEDAKRLDIQYTCFQDNYQTDDNQGFGSALIMAANDVALFYASTVNCPRDKKAYGAQFDIKAENSITSQFVNSSGGHSRFCGTIEYRSAKKGFFQFQTLTQMRCKYVTSFTSVIINQIVITSCNVNNNTISQDNDDLRNMPSLIFVREKPLLVKNFYFFNNVFRDNGKVAERDIKYGHTKIIIEDSFMDFNDQNKWDPNYVSIVNCDFNDKTQKSFPLRQLKLGHCEGEIPPGPMIISSFFTASSPFSDSNDFTKSSVFSHSSDFSESKVFTNSQPFSKTDEFTETGKFSQSEKFSKSNSFPPSSAFTSSNTFTDSDRFDQTHRFTKSKTFSPSKKFSSSKIFSNSLYFTESNAFSDSNQFSQSSGFTCSSEFTKSDEFSQSSIFTGSDCFSQSDDFSRSDHFTPSYHFTKSNIFTSSYQFSESFFFSRSEIIYVPIIKSSDSDNTDKFIIIGAVVGSVAGAAAFAAVVFFLIKRPTIVKDEPDVIKETGQSVTVENGLQSLMNEDDPFANDFNDELLN</sequence>
<feature type="transmembrane region" description="Helical" evidence="1">
    <location>
        <begin position="629"/>
        <end position="653"/>
    </location>
</feature>
<keyword evidence="1" id="KW-0812">Transmembrane</keyword>
<dbReference type="Proteomes" id="UP001470230">
    <property type="component" value="Unassembled WGS sequence"/>
</dbReference>
<evidence type="ECO:0000313" key="2">
    <source>
        <dbReference type="EMBL" id="KAK8835632.1"/>
    </source>
</evidence>
<comment type="caution">
    <text evidence="2">The sequence shown here is derived from an EMBL/GenBank/DDBJ whole genome shotgun (WGS) entry which is preliminary data.</text>
</comment>
<accession>A0ABR2GPY8</accession>
<name>A0ABR2GPY8_9EUKA</name>
<reference evidence="2 3" key="1">
    <citation type="submission" date="2024-04" db="EMBL/GenBank/DDBJ databases">
        <title>Tritrichomonas musculus Genome.</title>
        <authorList>
            <person name="Alves-Ferreira E."/>
            <person name="Grigg M."/>
            <person name="Lorenzi H."/>
            <person name="Galac M."/>
        </authorList>
    </citation>
    <scope>NUCLEOTIDE SEQUENCE [LARGE SCALE GENOMIC DNA]</scope>
    <source>
        <strain evidence="2 3">EAF2021</strain>
    </source>
</reference>
<organism evidence="2 3">
    <name type="scientific">Tritrichomonas musculus</name>
    <dbReference type="NCBI Taxonomy" id="1915356"/>
    <lineage>
        <taxon>Eukaryota</taxon>
        <taxon>Metamonada</taxon>
        <taxon>Parabasalia</taxon>
        <taxon>Tritrichomonadida</taxon>
        <taxon>Tritrichomonadidae</taxon>
        <taxon>Tritrichomonas</taxon>
    </lineage>
</organism>
<proteinExistence type="predicted"/>
<evidence type="ECO:0000313" key="3">
    <source>
        <dbReference type="Proteomes" id="UP001470230"/>
    </source>
</evidence>
<evidence type="ECO:0000256" key="1">
    <source>
        <dbReference type="SAM" id="Phobius"/>
    </source>
</evidence>